<keyword evidence="13" id="KW-1185">Reference proteome</keyword>
<dbReference type="HAMAP" id="MF_00942">
    <property type="entry name" value="Nth"/>
    <property type="match status" value="1"/>
</dbReference>
<dbReference type="PIRSF" id="PIRSF001435">
    <property type="entry name" value="Nth"/>
    <property type="match status" value="1"/>
</dbReference>
<dbReference type="InterPro" id="IPR011257">
    <property type="entry name" value="DNA_glycosylase"/>
</dbReference>
<protein>
    <recommendedName>
        <fullName evidence="10">Endonuclease III</fullName>
        <ecNumber evidence="10">4.2.99.18</ecNumber>
    </recommendedName>
    <alternativeName>
        <fullName evidence="10">DNA-(apurinic or apyrimidinic site) lyase</fullName>
    </alternativeName>
</protein>
<comment type="caution">
    <text evidence="12">The sequence shown here is derived from an EMBL/GenBank/DDBJ whole genome shotgun (WGS) entry which is preliminary data.</text>
</comment>
<proteinExistence type="inferred from homology"/>
<dbReference type="CDD" id="cd00056">
    <property type="entry name" value="ENDO3c"/>
    <property type="match status" value="1"/>
</dbReference>
<evidence type="ECO:0000256" key="1">
    <source>
        <dbReference type="ARBA" id="ARBA00008343"/>
    </source>
</evidence>
<dbReference type="FunFam" id="1.10.340.30:FF:000001">
    <property type="entry name" value="Endonuclease III"/>
    <property type="match status" value="1"/>
</dbReference>
<keyword evidence="3 10" id="KW-0479">Metal-binding</keyword>
<feature type="domain" description="HhH-GPD" evidence="11">
    <location>
        <begin position="42"/>
        <end position="190"/>
    </location>
</feature>
<comment type="catalytic activity">
    <reaction evidence="10">
        <text>2'-deoxyribonucleotide-(2'-deoxyribose 5'-phosphate)-2'-deoxyribonucleotide-DNA = a 3'-end 2'-deoxyribonucleotide-(2,3-dehydro-2,3-deoxyribose 5'-phosphate)-DNA + a 5'-end 5'-phospho-2'-deoxyribonucleoside-DNA + H(+)</text>
        <dbReference type="Rhea" id="RHEA:66592"/>
        <dbReference type="Rhea" id="RHEA-COMP:13180"/>
        <dbReference type="Rhea" id="RHEA-COMP:16897"/>
        <dbReference type="Rhea" id="RHEA-COMP:17067"/>
        <dbReference type="ChEBI" id="CHEBI:15378"/>
        <dbReference type="ChEBI" id="CHEBI:136412"/>
        <dbReference type="ChEBI" id="CHEBI:157695"/>
        <dbReference type="ChEBI" id="CHEBI:167181"/>
        <dbReference type="EC" id="4.2.99.18"/>
    </reaction>
</comment>
<keyword evidence="8 10" id="KW-0234">DNA repair</keyword>
<keyword evidence="12" id="KW-0255">Endonuclease</keyword>
<dbReference type="Proteomes" id="UP000297609">
    <property type="component" value="Unassembled WGS sequence"/>
</dbReference>
<keyword evidence="2 10" id="KW-0004">4Fe-4S</keyword>
<keyword evidence="4 10" id="KW-0227">DNA damage</keyword>
<comment type="similarity">
    <text evidence="1 10">Belongs to the Nth/MutY family.</text>
</comment>
<feature type="binding site" evidence="10">
    <location>
        <position position="208"/>
    </location>
    <ligand>
        <name>[4Fe-4S] cluster</name>
        <dbReference type="ChEBI" id="CHEBI:49883"/>
    </ligand>
</feature>
<dbReference type="GO" id="GO:0140078">
    <property type="term" value="F:class I DNA-(apurinic or apyrimidinic site) endonuclease activity"/>
    <property type="evidence" value="ECO:0007669"/>
    <property type="project" value="UniProtKB-EC"/>
</dbReference>
<dbReference type="SUPFAM" id="SSF48150">
    <property type="entry name" value="DNA-glycosylase"/>
    <property type="match status" value="1"/>
</dbReference>
<dbReference type="InterPro" id="IPR003265">
    <property type="entry name" value="HhH-GPD_domain"/>
</dbReference>
<dbReference type="OrthoDB" id="9800977at2"/>
<evidence type="ECO:0000313" key="12">
    <source>
        <dbReference type="EMBL" id="TGL47265.1"/>
    </source>
</evidence>
<evidence type="ECO:0000256" key="7">
    <source>
        <dbReference type="ARBA" id="ARBA00023014"/>
    </source>
</evidence>
<evidence type="ECO:0000256" key="8">
    <source>
        <dbReference type="ARBA" id="ARBA00023204"/>
    </source>
</evidence>
<keyword evidence="5 10" id="KW-0378">Hydrolase</keyword>
<evidence type="ECO:0000256" key="9">
    <source>
        <dbReference type="ARBA" id="ARBA00023295"/>
    </source>
</evidence>
<keyword evidence="9 10" id="KW-0326">Glycosidase</keyword>
<keyword evidence="6 10" id="KW-0408">Iron</keyword>
<dbReference type="Gene3D" id="1.10.340.30">
    <property type="entry name" value="Hypothetical protein, domain 2"/>
    <property type="match status" value="1"/>
</dbReference>
<dbReference type="Gene3D" id="1.10.1670.10">
    <property type="entry name" value="Helix-hairpin-Helix base-excision DNA repair enzymes (C-terminal)"/>
    <property type="match status" value="1"/>
</dbReference>
<dbReference type="PANTHER" id="PTHR10359:SF18">
    <property type="entry name" value="ENDONUCLEASE III"/>
    <property type="match status" value="1"/>
</dbReference>
<comment type="function">
    <text evidence="10">DNA repair enzyme that has both DNA N-glycosylase activity and AP-lyase activity. The DNA N-glycosylase activity releases various damaged pyrimidines from DNA by cleaving the N-glycosidic bond, leaving an AP (apurinic/apyrimidinic) site. The AP-lyase activity cleaves the phosphodiester bond 3' to the AP site by a beta-elimination, leaving a 3'-terminal unsaturated sugar and a product with a terminal 5'-phosphate.</text>
</comment>
<sequence>MKRSKKTPNITEVYRLLEAEFGVVETPLTYTKPYELAIAVILSAQCTDERVNQVTPELFRTFPTLESFAKAPLTAIEKKIFSTGFYKNKAKSIQGFAKMVLETFGGELPKTMEEAIQLPGFGRKTANVVLAEIYGVVEGFVVDTHVKRLTKRLGFTKKTDPVQIEREMMKITPKEICRNLSLYLIFLGRKYCQARRTFCSDCPLSSLCPSYSESVS</sequence>
<dbReference type="GO" id="GO:0006285">
    <property type="term" value="P:base-excision repair, AP site formation"/>
    <property type="evidence" value="ECO:0007669"/>
    <property type="project" value="TreeGrafter"/>
</dbReference>
<dbReference type="EMBL" id="RQGG01000050">
    <property type="protein sequence ID" value="TGL47265.1"/>
    <property type="molecule type" value="Genomic_DNA"/>
</dbReference>
<evidence type="ECO:0000256" key="4">
    <source>
        <dbReference type="ARBA" id="ARBA00022763"/>
    </source>
</evidence>
<dbReference type="GO" id="GO:0003677">
    <property type="term" value="F:DNA binding"/>
    <property type="evidence" value="ECO:0007669"/>
    <property type="project" value="UniProtKB-UniRule"/>
</dbReference>
<dbReference type="EC" id="4.2.99.18" evidence="10"/>
<evidence type="ECO:0000259" key="11">
    <source>
        <dbReference type="SMART" id="SM00478"/>
    </source>
</evidence>
<accession>A0A4R9JM88</accession>
<keyword evidence="7 10" id="KW-0411">Iron-sulfur</keyword>
<dbReference type="SMART" id="SM00478">
    <property type="entry name" value="ENDO3c"/>
    <property type="match status" value="1"/>
</dbReference>
<name>A0A4R9JM88_9LEPT</name>
<gene>
    <name evidence="10" type="primary">nth</name>
    <name evidence="12" type="ORF">EHQ59_16730</name>
</gene>
<dbReference type="Pfam" id="PF00730">
    <property type="entry name" value="HhH-GPD"/>
    <property type="match status" value="1"/>
</dbReference>
<reference evidence="12" key="1">
    <citation type="journal article" date="2019" name="PLoS Negl. Trop. Dis.">
        <title>Revisiting the worldwide diversity of Leptospira species in the environment.</title>
        <authorList>
            <person name="Vincent A.T."/>
            <person name="Schiettekatte O."/>
            <person name="Bourhy P."/>
            <person name="Veyrier F.J."/>
            <person name="Picardeau M."/>
        </authorList>
    </citation>
    <scope>NUCLEOTIDE SEQUENCE [LARGE SCALE GENOMIC DNA]</scope>
    <source>
        <strain evidence="12">201702454</strain>
    </source>
</reference>
<evidence type="ECO:0000256" key="3">
    <source>
        <dbReference type="ARBA" id="ARBA00022723"/>
    </source>
</evidence>
<evidence type="ECO:0000256" key="10">
    <source>
        <dbReference type="HAMAP-Rule" id="MF_00942"/>
    </source>
</evidence>
<evidence type="ECO:0000313" key="13">
    <source>
        <dbReference type="Proteomes" id="UP000297609"/>
    </source>
</evidence>
<feature type="binding site" evidence="10">
    <location>
        <position position="192"/>
    </location>
    <ligand>
        <name>[4Fe-4S] cluster</name>
        <dbReference type="ChEBI" id="CHEBI:49883"/>
    </ligand>
</feature>
<dbReference type="RefSeq" id="WP_135621010.1">
    <property type="nucleotide sequence ID" value="NZ_RQGG01000050.1"/>
</dbReference>
<comment type="cofactor">
    <cofactor evidence="10">
        <name>[4Fe-4S] cluster</name>
        <dbReference type="ChEBI" id="CHEBI:49883"/>
    </cofactor>
    <text evidence="10">Binds 1 [4Fe-4S] cluster.</text>
</comment>
<evidence type="ECO:0000256" key="6">
    <source>
        <dbReference type="ARBA" id="ARBA00023004"/>
    </source>
</evidence>
<feature type="binding site" evidence="10">
    <location>
        <position position="199"/>
    </location>
    <ligand>
        <name>[4Fe-4S] cluster</name>
        <dbReference type="ChEBI" id="CHEBI:49883"/>
    </ligand>
</feature>
<keyword evidence="10" id="KW-0238">DNA-binding</keyword>
<dbReference type="GO" id="GO:0051539">
    <property type="term" value="F:4 iron, 4 sulfur cluster binding"/>
    <property type="evidence" value="ECO:0007669"/>
    <property type="project" value="UniProtKB-UniRule"/>
</dbReference>
<keyword evidence="10" id="KW-0456">Lyase</keyword>
<dbReference type="GO" id="GO:0046872">
    <property type="term" value="F:metal ion binding"/>
    <property type="evidence" value="ECO:0007669"/>
    <property type="project" value="UniProtKB-KW"/>
</dbReference>
<dbReference type="AlphaFoldDB" id="A0A4R9JM88"/>
<keyword evidence="12" id="KW-0540">Nuclease</keyword>
<dbReference type="GO" id="GO:0019104">
    <property type="term" value="F:DNA N-glycosylase activity"/>
    <property type="evidence" value="ECO:0007669"/>
    <property type="project" value="UniProtKB-UniRule"/>
</dbReference>
<organism evidence="12 13">
    <name type="scientific">Leptospira kemamanensis</name>
    <dbReference type="NCBI Taxonomy" id="2484942"/>
    <lineage>
        <taxon>Bacteria</taxon>
        <taxon>Pseudomonadati</taxon>
        <taxon>Spirochaetota</taxon>
        <taxon>Spirochaetia</taxon>
        <taxon>Leptospirales</taxon>
        <taxon>Leptospiraceae</taxon>
        <taxon>Leptospira</taxon>
    </lineage>
</organism>
<evidence type="ECO:0000256" key="2">
    <source>
        <dbReference type="ARBA" id="ARBA00022485"/>
    </source>
</evidence>
<dbReference type="InterPro" id="IPR023170">
    <property type="entry name" value="HhH_base_excis_C"/>
</dbReference>
<feature type="binding site" evidence="10">
    <location>
        <position position="202"/>
    </location>
    <ligand>
        <name>[4Fe-4S] cluster</name>
        <dbReference type="ChEBI" id="CHEBI:49883"/>
    </ligand>
</feature>
<evidence type="ECO:0000256" key="5">
    <source>
        <dbReference type="ARBA" id="ARBA00022801"/>
    </source>
</evidence>
<dbReference type="InterPro" id="IPR005759">
    <property type="entry name" value="Nth"/>
</dbReference>
<dbReference type="PANTHER" id="PTHR10359">
    <property type="entry name" value="A/G-SPECIFIC ADENINE GLYCOSYLASE/ENDONUCLEASE III"/>
    <property type="match status" value="1"/>
</dbReference>